<dbReference type="GO" id="GO:0004519">
    <property type="term" value="F:endonuclease activity"/>
    <property type="evidence" value="ECO:0007669"/>
    <property type="project" value="UniProtKB-KW"/>
</dbReference>
<keyword evidence="2" id="KW-1277">Toxin-antitoxin system</keyword>
<dbReference type="Gene3D" id="3.30.2310.20">
    <property type="entry name" value="RelE-like"/>
    <property type="match status" value="1"/>
</dbReference>
<dbReference type="GO" id="GO:0045892">
    <property type="term" value="P:negative regulation of DNA-templated transcription"/>
    <property type="evidence" value="ECO:0007669"/>
    <property type="project" value="TreeGrafter"/>
</dbReference>
<keyword evidence="4" id="KW-0255">Endonuclease</keyword>
<dbReference type="NCBIfam" id="TIGR02116">
    <property type="entry name" value="toxin_Txe_YoeB"/>
    <property type="match status" value="1"/>
</dbReference>
<dbReference type="Pfam" id="PF06769">
    <property type="entry name" value="YoeB_toxin"/>
    <property type="match status" value="1"/>
</dbReference>
<dbReference type="GO" id="GO:0016787">
    <property type="term" value="F:hydrolase activity"/>
    <property type="evidence" value="ECO:0007669"/>
    <property type="project" value="UniProtKB-KW"/>
</dbReference>
<dbReference type="Proteomes" id="UP000886100">
    <property type="component" value="Unassembled WGS sequence"/>
</dbReference>
<evidence type="ECO:0000256" key="1">
    <source>
        <dbReference type="ARBA" id="ARBA00008172"/>
    </source>
</evidence>
<evidence type="ECO:0000256" key="3">
    <source>
        <dbReference type="ARBA" id="ARBA00022722"/>
    </source>
</evidence>
<evidence type="ECO:0000256" key="4">
    <source>
        <dbReference type="ARBA" id="ARBA00022759"/>
    </source>
</evidence>
<comment type="similarity">
    <text evidence="1">Belongs to the YoeB family.</text>
</comment>
<comment type="caution">
    <text evidence="7">The sequence shown here is derived from an EMBL/GenBank/DDBJ whole genome shotgun (WGS) entry which is preliminary data.</text>
</comment>
<dbReference type="PANTHER" id="PTHR38039">
    <property type="entry name" value="TOXIN YOEB"/>
    <property type="match status" value="1"/>
</dbReference>
<name>A0A7C5IZW2_9GAMM</name>
<dbReference type="AlphaFoldDB" id="A0A7C5IZW2"/>
<reference evidence="7" key="1">
    <citation type="journal article" date="2020" name="mSystems">
        <title>Genome- and Community-Level Interaction Insights into Carbon Utilization and Element Cycling Functions of Hydrothermarchaeota in Hydrothermal Sediment.</title>
        <authorList>
            <person name="Zhou Z."/>
            <person name="Liu Y."/>
            <person name="Xu W."/>
            <person name="Pan J."/>
            <person name="Luo Z.H."/>
            <person name="Li M."/>
        </authorList>
    </citation>
    <scope>NUCLEOTIDE SEQUENCE [LARGE SCALE GENOMIC DNA]</scope>
    <source>
        <strain evidence="7">HyVt-535</strain>
    </source>
</reference>
<gene>
    <name evidence="7" type="ORF">ENJ98_06725</name>
</gene>
<dbReference type="InterPro" id="IPR009614">
    <property type="entry name" value="YoeB_toxin"/>
</dbReference>
<dbReference type="EMBL" id="DROM01000405">
    <property type="protein sequence ID" value="HHH13915.1"/>
    <property type="molecule type" value="Genomic_DNA"/>
</dbReference>
<organism evidence="7">
    <name type="scientific">Thiolapillus brandeum</name>
    <dbReference type="NCBI Taxonomy" id="1076588"/>
    <lineage>
        <taxon>Bacteria</taxon>
        <taxon>Pseudomonadati</taxon>
        <taxon>Pseudomonadota</taxon>
        <taxon>Gammaproteobacteria</taxon>
        <taxon>Chromatiales</taxon>
        <taxon>Sedimenticolaceae</taxon>
        <taxon>Thiolapillus</taxon>
    </lineage>
</organism>
<dbReference type="GO" id="GO:0006401">
    <property type="term" value="P:RNA catabolic process"/>
    <property type="evidence" value="ECO:0007669"/>
    <property type="project" value="InterPro"/>
</dbReference>
<protein>
    <recommendedName>
        <fullName evidence="6">Putative mRNA interferase YoeB</fullName>
    </recommendedName>
</protein>
<proteinExistence type="inferred from homology"/>
<dbReference type="SUPFAM" id="SSF143011">
    <property type="entry name" value="RelE-like"/>
    <property type="match status" value="1"/>
</dbReference>
<evidence type="ECO:0000256" key="5">
    <source>
        <dbReference type="ARBA" id="ARBA00022801"/>
    </source>
</evidence>
<keyword evidence="3" id="KW-0540">Nuclease</keyword>
<sequence>MSWQLVFTRQARRDARKLAAAGLKPKAERLLAIFREDPFQNPPPVEKLVGDLAGAWSRRINIQHRLVYQVLQEEQVVKVIRMWTHYE</sequence>
<evidence type="ECO:0000256" key="2">
    <source>
        <dbReference type="ARBA" id="ARBA00022649"/>
    </source>
</evidence>
<dbReference type="PANTHER" id="PTHR38039:SF1">
    <property type="entry name" value="TOXIN YOEB"/>
    <property type="match status" value="1"/>
</dbReference>
<keyword evidence="5" id="KW-0378">Hydrolase</keyword>
<evidence type="ECO:0000256" key="6">
    <source>
        <dbReference type="ARBA" id="ARBA00030388"/>
    </source>
</evidence>
<dbReference type="InterPro" id="IPR035093">
    <property type="entry name" value="RelE/ParE_toxin_dom_sf"/>
</dbReference>
<accession>A0A7C5IZW2</accession>
<evidence type="ECO:0000313" key="7">
    <source>
        <dbReference type="EMBL" id="HHH13915.1"/>
    </source>
</evidence>